<reference evidence="1 2" key="1">
    <citation type="submission" date="2019-05" db="EMBL/GenBank/DDBJ databases">
        <title>Another draft genome of Portunus trituberculatus and its Hox gene families provides insights of decapod evolution.</title>
        <authorList>
            <person name="Jeong J.-H."/>
            <person name="Song I."/>
            <person name="Kim S."/>
            <person name="Choi T."/>
            <person name="Kim D."/>
            <person name="Ryu S."/>
            <person name="Kim W."/>
        </authorList>
    </citation>
    <scope>NUCLEOTIDE SEQUENCE [LARGE SCALE GENOMIC DNA]</scope>
    <source>
        <tissue evidence="1">Muscle</tissue>
    </source>
</reference>
<evidence type="ECO:0000313" key="2">
    <source>
        <dbReference type="Proteomes" id="UP000324222"/>
    </source>
</evidence>
<comment type="caution">
    <text evidence="1">The sequence shown here is derived from an EMBL/GenBank/DDBJ whole genome shotgun (WGS) entry which is preliminary data.</text>
</comment>
<dbReference type="EMBL" id="VSRR010121230">
    <property type="protein sequence ID" value="MPD00074.1"/>
    <property type="molecule type" value="Genomic_DNA"/>
</dbReference>
<gene>
    <name evidence="1" type="ORF">E2C01_095522</name>
</gene>
<proteinExistence type="predicted"/>
<accession>A0A5B7K0D3</accession>
<dbReference type="AlphaFoldDB" id="A0A5B7K0D3"/>
<dbReference type="Proteomes" id="UP000324222">
    <property type="component" value="Unassembled WGS sequence"/>
</dbReference>
<sequence>MRASKPYSLQMMISQNVIGHWIAKHYSRLQCTKRILEDYWISWKSEKQCGQMVYQVGC</sequence>
<keyword evidence="2" id="KW-1185">Reference proteome</keyword>
<evidence type="ECO:0000313" key="1">
    <source>
        <dbReference type="EMBL" id="MPD00074.1"/>
    </source>
</evidence>
<organism evidence="1 2">
    <name type="scientific">Portunus trituberculatus</name>
    <name type="common">Swimming crab</name>
    <name type="synonym">Neptunus trituberculatus</name>
    <dbReference type="NCBI Taxonomy" id="210409"/>
    <lineage>
        <taxon>Eukaryota</taxon>
        <taxon>Metazoa</taxon>
        <taxon>Ecdysozoa</taxon>
        <taxon>Arthropoda</taxon>
        <taxon>Crustacea</taxon>
        <taxon>Multicrustacea</taxon>
        <taxon>Malacostraca</taxon>
        <taxon>Eumalacostraca</taxon>
        <taxon>Eucarida</taxon>
        <taxon>Decapoda</taxon>
        <taxon>Pleocyemata</taxon>
        <taxon>Brachyura</taxon>
        <taxon>Eubrachyura</taxon>
        <taxon>Portunoidea</taxon>
        <taxon>Portunidae</taxon>
        <taxon>Portuninae</taxon>
        <taxon>Portunus</taxon>
    </lineage>
</organism>
<name>A0A5B7K0D3_PORTR</name>
<protein>
    <submittedName>
        <fullName evidence="1">Uncharacterized protein</fullName>
    </submittedName>
</protein>